<accession>A0A8S3YGB4</accession>
<feature type="compositionally biased region" description="Low complexity" evidence="1">
    <location>
        <begin position="762"/>
        <end position="788"/>
    </location>
</feature>
<organism evidence="3 4">
    <name type="scientific">Candidula unifasciata</name>
    <dbReference type="NCBI Taxonomy" id="100452"/>
    <lineage>
        <taxon>Eukaryota</taxon>
        <taxon>Metazoa</taxon>
        <taxon>Spiralia</taxon>
        <taxon>Lophotrochozoa</taxon>
        <taxon>Mollusca</taxon>
        <taxon>Gastropoda</taxon>
        <taxon>Heterobranchia</taxon>
        <taxon>Euthyneura</taxon>
        <taxon>Panpulmonata</taxon>
        <taxon>Eupulmonata</taxon>
        <taxon>Stylommatophora</taxon>
        <taxon>Helicina</taxon>
        <taxon>Helicoidea</taxon>
        <taxon>Geomitridae</taxon>
        <taxon>Candidula</taxon>
    </lineage>
</organism>
<dbReference type="OrthoDB" id="5919166at2759"/>
<dbReference type="PANTHER" id="PTHR13020:SF25">
    <property type="entry name" value="PROTEIN GAWKY"/>
    <property type="match status" value="1"/>
</dbReference>
<evidence type="ECO:0000313" key="3">
    <source>
        <dbReference type="EMBL" id="CAG5114535.1"/>
    </source>
</evidence>
<dbReference type="PANTHER" id="PTHR13020">
    <property type="entry name" value="TRINUCLEOTIDE REPEAT-CONTAINING GENE 6"/>
    <property type="match status" value="1"/>
</dbReference>
<feature type="compositionally biased region" description="Polar residues" evidence="1">
    <location>
        <begin position="911"/>
        <end position="934"/>
    </location>
</feature>
<evidence type="ECO:0000259" key="2">
    <source>
        <dbReference type="PROSITE" id="PS50030"/>
    </source>
</evidence>
<gene>
    <name evidence="3" type="ORF">CUNI_LOCUS93</name>
</gene>
<feature type="compositionally biased region" description="Polar residues" evidence="1">
    <location>
        <begin position="190"/>
        <end position="209"/>
    </location>
</feature>
<comment type="caution">
    <text evidence="3">The sequence shown here is derived from an EMBL/GenBank/DDBJ whole genome shotgun (WGS) entry which is preliminary data.</text>
</comment>
<feature type="compositionally biased region" description="Low complexity" evidence="1">
    <location>
        <begin position="101"/>
        <end position="139"/>
    </location>
</feature>
<dbReference type="PROSITE" id="PS50030">
    <property type="entry name" value="UBA"/>
    <property type="match status" value="1"/>
</dbReference>
<dbReference type="InterPro" id="IPR012677">
    <property type="entry name" value="Nucleotide-bd_a/b_plait_sf"/>
</dbReference>
<dbReference type="InterPro" id="IPR015940">
    <property type="entry name" value="UBA"/>
</dbReference>
<dbReference type="GO" id="GO:0035195">
    <property type="term" value="P:miRNA-mediated post-transcriptional gene silencing"/>
    <property type="evidence" value="ECO:0007669"/>
    <property type="project" value="TreeGrafter"/>
</dbReference>
<feature type="compositionally biased region" description="Polar residues" evidence="1">
    <location>
        <begin position="330"/>
        <end position="341"/>
    </location>
</feature>
<dbReference type="GO" id="GO:0000932">
    <property type="term" value="C:P-body"/>
    <property type="evidence" value="ECO:0007669"/>
    <property type="project" value="TreeGrafter"/>
</dbReference>
<dbReference type="Gene3D" id="1.10.8.10">
    <property type="entry name" value="DNA helicase RuvA subunit, C-terminal domain"/>
    <property type="match status" value="1"/>
</dbReference>
<name>A0A8S3YGB4_9EUPU</name>
<feature type="compositionally biased region" description="Low complexity" evidence="1">
    <location>
        <begin position="26"/>
        <end position="39"/>
    </location>
</feature>
<feature type="compositionally biased region" description="Polar residues" evidence="1">
    <location>
        <begin position="733"/>
        <end position="760"/>
    </location>
</feature>
<dbReference type="InterPro" id="IPR009060">
    <property type="entry name" value="UBA-like_sf"/>
</dbReference>
<feature type="compositionally biased region" description="Polar residues" evidence="1">
    <location>
        <begin position="76"/>
        <end position="100"/>
    </location>
</feature>
<reference evidence="3" key="1">
    <citation type="submission" date="2021-04" db="EMBL/GenBank/DDBJ databases">
        <authorList>
            <consortium name="Molecular Ecology Group"/>
        </authorList>
    </citation>
    <scope>NUCLEOTIDE SEQUENCE</scope>
</reference>
<evidence type="ECO:0000256" key="1">
    <source>
        <dbReference type="SAM" id="MobiDB-lite"/>
    </source>
</evidence>
<dbReference type="SUPFAM" id="SSF46934">
    <property type="entry name" value="UBA-like"/>
    <property type="match status" value="1"/>
</dbReference>
<dbReference type="Pfam" id="PF00627">
    <property type="entry name" value="UBA"/>
    <property type="match status" value="1"/>
</dbReference>
<sequence>MQQQVMKRNMSSEFGWGSGADGGLGQQSSTSGSGAWTSTPNLENTSSPSTSWQVMGKSDSASDAGDDASSVKSGSTITNVTNNTPQSQDSTNTSNTGALQTSSSPWSTSNSTLPSMDSSPWGNSSSSAVSSIGSVGWASNPPGLSLAGNNTGHNQQPGSNIIGSNSAFNSSSNSTSSSLWPSNLSGSTSNQPPNMGGSLSAQWPSSSMLGNIGDLSKGSDSAWNHPASSVIDNKDLSGASSDPRMWGMSSDKASEGQWDTSKSQWGNNALAASADHSSSGTELSFAQATLKGLKIPPTPTTPQSLVSSRQEDILRAIESHEGWGSRPVRQDTSWDVDNSPKSQRKFSTDGNAAASNVWNNSNGTAIWEALRGNHSNNWSGAASSGGNSWNVDKDQTSWGGPPKPAQDPNTWNMGANADPKTFATWGATGGAGDASNKMWGQKTEVGSWGEGGVQRPPGVSSWGDDGDGGGWEDQHRMAAGVGGMQMMVPPSPALGGPAGMPAIVPQGIPGMNTAVVNSEPGAWNDGQKPGWNSASSAAVSRSNLDEPWNKPPPTRTGWGDPAQDGADIDNGTGIWVAATPKQLPPQAKVASWGEASQQGQWNAAVGAKAKAPGGWDEASWAIAQRAKQLPSQQVPQKYMSSGSHPPTQMRAKLLQQLMDLGYRKEEAQNALITNNLNLEMAINDLKSGNVNMARKDLDMDVFQTNISQSRMPYISKGGLGSEELSDMRPDQVPTYNNLQNTPFPNAQIPNQPFMASNASLPASGLNASNSSINSSLQQKLMQKMQQQQAPPSFGQRGAPVPPVGTATNNPLPPQQQQQIRSQLRQAVSSGLISQQLLNYQLPHNILVLLQQLLQLQTALQNVVGKQQQLMQQARSTGSRSNPQLEQMPGIISSINQQIISVQKQLQQAQSTFFSSQKPPSLSQTSGTITPQSNQQPGVAMMDTLDALSTDLANVALQSQSRLTTQWKPSMDASAAATADTTTTNSAVTAANKVDDGGDSKAPGAKGLLQSSSSPNLSLIPGGLGMTGDKTWSSNMSSTTSSNWPMSSSQNIASNSQTDVKVCNSSSTSTSLLSGLHSGLSDVIPEFVPGKPWQGLAKNVEDDPHVTPGSIQYQRSLSVNRVHDDSLHNLDGHKLPNSSWGANLKSDNSLGLSQLGTRPPPSMSSTMTKGVGQHWQPAAANFNRHTCWPHSANSAFTKVTGSGWNENTGAISSWLLLKNLTVDPNTVRALCAQHGTLLSFYTVAQGQLALVQYNSREIAFGAQQHLNNFQMGTSIITAEFIAETDAQRFTAQIPPPQPTAFPPMNTSPWSQAPPATPFQNAGMRGGDPWSSNSMLSQPSSKFASAGENLWGLWDRSDHNFNPLSNILGGESM</sequence>
<evidence type="ECO:0000313" key="4">
    <source>
        <dbReference type="Proteomes" id="UP000678393"/>
    </source>
</evidence>
<keyword evidence="4" id="KW-1185">Reference proteome</keyword>
<feature type="compositionally biased region" description="Low complexity" evidence="1">
    <location>
        <begin position="56"/>
        <end position="75"/>
    </location>
</feature>
<feature type="compositionally biased region" description="Low complexity" evidence="1">
    <location>
        <begin position="533"/>
        <end position="542"/>
    </location>
</feature>
<feature type="compositionally biased region" description="Low complexity" evidence="1">
    <location>
        <begin position="1031"/>
        <end position="1048"/>
    </location>
</feature>
<feature type="compositionally biased region" description="Polar residues" evidence="1">
    <location>
        <begin position="147"/>
        <end position="158"/>
    </location>
</feature>
<feature type="region of interest" description="Disordered" evidence="1">
    <location>
        <begin position="1149"/>
        <end position="1170"/>
    </location>
</feature>
<feature type="compositionally biased region" description="Low complexity" evidence="1">
    <location>
        <begin position="159"/>
        <end position="189"/>
    </location>
</feature>
<feature type="region of interest" description="Disordered" evidence="1">
    <location>
        <begin position="1"/>
        <end position="263"/>
    </location>
</feature>
<dbReference type="GO" id="GO:0003676">
    <property type="term" value="F:nucleic acid binding"/>
    <property type="evidence" value="ECO:0007669"/>
    <property type="project" value="InterPro"/>
</dbReference>
<feature type="region of interest" description="Disordered" evidence="1">
    <location>
        <begin position="318"/>
        <end position="357"/>
    </location>
</feature>
<feature type="region of interest" description="Disordered" evidence="1">
    <location>
        <begin position="714"/>
        <end position="816"/>
    </location>
</feature>
<dbReference type="InterPro" id="IPR052068">
    <property type="entry name" value="GW182_domain"/>
</dbReference>
<dbReference type="Gene3D" id="3.30.70.330">
    <property type="match status" value="1"/>
</dbReference>
<protein>
    <recommendedName>
        <fullName evidence="2">UBA domain-containing protein</fullName>
    </recommendedName>
</protein>
<dbReference type="GO" id="GO:0005654">
    <property type="term" value="C:nucleoplasm"/>
    <property type="evidence" value="ECO:0007669"/>
    <property type="project" value="TreeGrafter"/>
</dbReference>
<feature type="compositionally biased region" description="Polar residues" evidence="1">
    <location>
        <begin position="1"/>
        <end position="12"/>
    </location>
</feature>
<dbReference type="GO" id="GO:0060213">
    <property type="term" value="P:positive regulation of nuclear-transcribed mRNA poly(A) tail shortening"/>
    <property type="evidence" value="ECO:0007669"/>
    <property type="project" value="TreeGrafter"/>
</dbReference>
<dbReference type="InterPro" id="IPR035979">
    <property type="entry name" value="RBD_domain_sf"/>
</dbReference>
<feature type="compositionally biased region" description="Low complexity" evidence="1">
    <location>
        <begin position="1006"/>
        <end position="1020"/>
    </location>
</feature>
<feature type="compositionally biased region" description="Polar residues" evidence="1">
    <location>
        <begin position="40"/>
        <end position="53"/>
    </location>
</feature>
<feature type="region of interest" description="Disordered" evidence="1">
    <location>
        <begin position="990"/>
        <end position="1050"/>
    </location>
</feature>
<feature type="region of interest" description="Disordered" evidence="1">
    <location>
        <begin position="525"/>
        <end position="566"/>
    </location>
</feature>
<dbReference type="Proteomes" id="UP000678393">
    <property type="component" value="Unassembled WGS sequence"/>
</dbReference>
<feature type="domain" description="UBA" evidence="2">
    <location>
        <begin position="648"/>
        <end position="688"/>
    </location>
</feature>
<feature type="compositionally biased region" description="Gly residues" evidence="1">
    <location>
        <begin position="16"/>
        <end position="25"/>
    </location>
</feature>
<proteinExistence type="predicted"/>
<feature type="compositionally biased region" description="Polar residues" evidence="1">
    <location>
        <begin position="218"/>
        <end position="231"/>
    </location>
</feature>
<dbReference type="EMBL" id="CAJHNH020000002">
    <property type="protein sequence ID" value="CAG5114535.1"/>
    <property type="molecule type" value="Genomic_DNA"/>
</dbReference>
<feature type="region of interest" description="Disordered" evidence="1">
    <location>
        <begin position="910"/>
        <end position="934"/>
    </location>
</feature>
<dbReference type="SUPFAM" id="SSF54928">
    <property type="entry name" value="RNA-binding domain, RBD"/>
    <property type="match status" value="1"/>
</dbReference>